<dbReference type="PANTHER" id="PTHR32322">
    <property type="entry name" value="INNER MEMBRANE TRANSPORTER"/>
    <property type="match status" value="1"/>
</dbReference>
<dbReference type="PANTHER" id="PTHR32322:SF2">
    <property type="entry name" value="EAMA DOMAIN-CONTAINING PROTEIN"/>
    <property type="match status" value="1"/>
</dbReference>
<dbReference type="SUPFAM" id="SSF103481">
    <property type="entry name" value="Multidrug resistance efflux transporter EmrE"/>
    <property type="match status" value="2"/>
</dbReference>
<feature type="transmembrane region" description="Helical" evidence="6">
    <location>
        <begin position="90"/>
        <end position="109"/>
    </location>
</feature>
<feature type="transmembrane region" description="Helical" evidence="6">
    <location>
        <begin position="237"/>
        <end position="257"/>
    </location>
</feature>
<dbReference type="InterPro" id="IPR000620">
    <property type="entry name" value="EamA_dom"/>
</dbReference>
<evidence type="ECO:0000256" key="3">
    <source>
        <dbReference type="ARBA" id="ARBA00022692"/>
    </source>
</evidence>
<feature type="transmembrane region" description="Helical" evidence="6">
    <location>
        <begin position="178"/>
        <end position="196"/>
    </location>
</feature>
<feature type="domain" description="EamA" evidence="7">
    <location>
        <begin position="147"/>
        <end position="277"/>
    </location>
</feature>
<keyword evidence="3 6" id="KW-0812">Transmembrane</keyword>
<keyword evidence="9" id="KW-1185">Reference proteome</keyword>
<accession>A0ABT8THX9</accession>
<feature type="transmembrane region" description="Helical" evidence="6">
    <location>
        <begin position="145"/>
        <end position="166"/>
    </location>
</feature>
<feature type="transmembrane region" description="Helical" evidence="6">
    <location>
        <begin position="30"/>
        <end position="53"/>
    </location>
</feature>
<dbReference type="Pfam" id="PF00892">
    <property type="entry name" value="EamA"/>
    <property type="match status" value="2"/>
</dbReference>
<evidence type="ECO:0000313" key="8">
    <source>
        <dbReference type="EMBL" id="MDO3383526.1"/>
    </source>
</evidence>
<feature type="transmembrane region" description="Helical" evidence="6">
    <location>
        <begin position="65"/>
        <end position="84"/>
    </location>
</feature>
<keyword evidence="4 6" id="KW-1133">Transmembrane helix</keyword>
<dbReference type="Proteomes" id="UP001168380">
    <property type="component" value="Unassembled WGS sequence"/>
</dbReference>
<keyword evidence="5 6" id="KW-0472">Membrane</keyword>
<feature type="transmembrane region" description="Helical" evidence="6">
    <location>
        <begin position="208"/>
        <end position="230"/>
    </location>
</feature>
<dbReference type="InterPro" id="IPR050638">
    <property type="entry name" value="AA-Vitamin_Transporters"/>
</dbReference>
<feature type="transmembrane region" description="Helical" evidence="6">
    <location>
        <begin position="121"/>
        <end position="139"/>
    </location>
</feature>
<sequence>MPVLIAYLLVVLIWGTTPLAIHWSNGAGSVMAAVCLRMLIALALALMINAVIGKSLFDRPGVWKAYLAAAIGIFPNMPLVYWSAQFIPSGLMAVVFAFSPFVTGLLCWLMLGDNPFNRRRLLALVVALAGLGLVFAGQLRAVPGSAPGVLGMLLSCGLFSFSSVWLKRLDMQVDAFNQTAGALMFALPGLLLLWWFTGGHWQLDSASLAAIVYLAIGGSLLGFTLFFYVLARLPPTVVSLITLVTPVVAIVLGALLAQERPAVQVLVGAGLVLLALVAYLEVFSKPLGDQS</sequence>
<evidence type="ECO:0000259" key="7">
    <source>
        <dbReference type="Pfam" id="PF00892"/>
    </source>
</evidence>
<comment type="similarity">
    <text evidence="2">Belongs to the EamA transporter family.</text>
</comment>
<feature type="transmembrane region" description="Helical" evidence="6">
    <location>
        <begin position="263"/>
        <end position="283"/>
    </location>
</feature>
<gene>
    <name evidence="8" type="ORF">QWI16_15200</name>
</gene>
<proteinExistence type="inferred from homology"/>
<reference evidence="8" key="1">
    <citation type="submission" date="2023-07" db="EMBL/GenBank/DDBJ databases">
        <title>Gilvimarinus algae sp. nov., isolated from the surface of Kelp.</title>
        <authorList>
            <person name="Sun Y.Y."/>
            <person name="Gong Y."/>
            <person name="Du Z.J."/>
        </authorList>
    </citation>
    <scope>NUCLEOTIDE SEQUENCE</scope>
    <source>
        <strain evidence="8">SDUM040014</strain>
    </source>
</reference>
<evidence type="ECO:0000256" key="6">
    <source>
        <dbReference type="SAM" id="Phobius"/>
    </source>
</evidence>
<evidence type="ECO:0000256" key="4">
    <source>
        <dbReference type="ARBA" id="ARBA00022989"/>
    </source>
</evidence>
<dbReference type="RefSeq" id="WP_302714349.1">
    <property type="nucleotide sequence ID" value="NZ_JAULRT010000062.1"/>
</dbReference>
<organism evidence="8 9">
    <name type="scientific">Gilvimarinus algae</name>
    <dbReference type="NCBI Taxonomy" id="3058037"/>
    <lineage>
        <taxon>Bacteria</taxon>
        <taxon>Pseudomonadati</taxon>
        <taxon>Pseudomonadota</taxon>
        <taxon>Gammaproteobacteria</taxon>
        <taxon>Cellvibrionales</taxon>
        <taxon>Cellvibrionaceae</taxon>
        <taxon>Gilvimarinus</taxon>
    </lineage>
</organism>
<evidence type="ECO:0000256" key="1">
    <source>
        <dbReference type="ARBA" id="ARBA00004141"/>
    </source>
</evidence>
<dbReference type="EMBL" id="JAULRT010000062">
    <property type="protein sequence ID" value="MDO3383526.1"/>
    <property type="molecule type" value="Genomic_DNA"/>
</dbReference>
<comment type="caution">
    <text evidence="8">The sequence shown here is derived from an EMBL/GenBank/DDBJ whole genome shotgun (WGS) entry which is preliminary data.</text>
</comment>
<name>A0ABT8THX9_9GAMM</name>
<protein>
    <submittedName>
        <fullName evidence="8">DMT family transporter</fullName>
    </submittedName>
</protein>
<evidence type="ECO:0000256" key="5">
    <source>
        <dbReference type="ARBA" id="ARBA00023136"/>
    </source>
</evidence>
<comment type="subcellular location">
    <subcellularLocation>
        <location evidence="1">Membrane</location>
        <topology evidence="1">Multi-pass membrane protein</topology>
    </subcellularLocation>
</comment>
<dbReference type="InterPro" id="IPR037185">
    <property type="entry name" value="EmrE-like"/>
</dbReference>
<feature type="domain" description="EamA" evidence="7">
    <location>
        <begin position="4"/>
        <end position="135"/>
    </location>
</feature>
<evidence type="ECO:0000313" key="9">
    <source>
        <dbReference type="Proteomes" id="UP001168380"/>
    </source>
</evidence>
<evidence type="ECO:0000256" key="2">
    <source>
        <dbReference type="ARBA" id="ARBA00007362"/>
    </source>
</evidence>